<dbReference type="UniPathway" id="UPA00219"/>
<evidence type="ECO:0000256" key="8">
    <source>
        <dbReference type="ARBA" id="ARBA00022801"/>
    </source>
</evidence>
<comment type="catalytic activity">
    <reaction evidence="11">
        <text>[GlcNAc-(1-&gt;4)-Mur2Ac(oyl-L-Ala-gamma-D-Glu-L-Lys-D-Ala-D-Ala)](n)-di-trans,octa-cis-undecaprenyl diphosphate + beta-D-GlcNAc-(1-&gt;4)-Mur2Ac(oyl-L-Ala-gamma-D-Glu-L-Lys-D-Ala-D-Ala)-di-trans,octa-cis-undecaprenyl diphosphate = [GlcNAc-(1-&gt;4)-Mur2Ac(oyl-L-Ala-gamma-D-Glu-L-Lys-D-Ala-D-Ala)](n+1)-di-trans,octa-cis-undecaprenyl diphosphate + di-trans,octa-cis-undecaprenyl diphosphate + H(+)</text>
        <dbReference type="Rhea" id="RHEA:23708"/>
        <dbReference type="Rhea" id="RHEA-COMP:9602"/>
        <dbReference type="Rhea" id="RHEA-COMP:9603"/>
        <dbReference type="ChEBI" id="CHEBI:15378"/>
        <dbReference type="ChEBI" id="CHEBI:58405"/>
        <dbReference type="ChEBI" id="CHEBI:60033"/>
        <dbReference type="ChEBI" id="CHEBI:78435"/>
        <dbReference type="EC" id="2.4.99.28"/>
    </reaction>
</comment>
<dbReference type="EC" id="2.4.99.28" evidence="10"/>
<name>A0A0F5MPW3_9RICK</name>
<dbReference type="Gene3D" id="1.10.3810.10">
    <property type="entry name" value="Biosynthetic peptidoglycan transglycosylase-like"/>
    <property type="match status" value="1"/>
</dbReference>
<dbReference type="GO" id="GO:0006508">
    <property type="term" value="P:proteolysis"/>
    <property type="evidence" value="ECO:0007669"/>
    <property type="project" value="UniProtKB-KW"/>
</dbReference>
<dbReference type="SUPFAM" id="SSF53955">
    <property type="entry name" value="Lysozyme-like"/>
    <property type="match status" value="1"/>
</dbReference>
<comment type="similarity">
    <text evidence="2">In the C-terminal section; belongs to the transpeptidase family.</text>
</comment>
<protein>
    <recommendedName>
        <fullName evidence="10">peptidoglycan glycosyltransferase</fullName>
        <ecNumber evidence="10">2.4.99.28</ecNumber>
    </recommendedName>
</protein>
<dbReference type="SUPFAM" id="SSF56601">
    <property type="entry name" value="beta-lactamase/transpeptidase-like"/>
    <property type="match status" value="1"/>
</dbReference>
<dbReference type="InterPro" id="IPR050396">
    <property type="entry name" value="Glycosyltr_51/Transpeptidase"/>
</dbReference>
<evidence type="ECO:0000313" key="14">
    <source>
        <dbReference type="EMBL" id="KKB96810.1"/>
    </source>
</evidence>
<keyword evidence="8" id="KW-0378">Hydrolase</keyword>
<evidence type="ECO:0000256" key="10">
    <source>
        <dbReference type="ARBA" id="ARBA00044770"/>
    </source>
</evidence>
<dbReference type="Gene3D" id="3.40.710.10">
    <property type="entry name" value="DD-peptidase/beta-lactamase superfamily"/>
    <property type="match status" value="1"/>
</dbReference>
<sequence>MYLNRVYLGAGIYGIDGAAKYYFGKDLKDINLYEASIIAGLLKAPSKYSPTNNIELSGERAYQVLLNMEDAGYITEKDIQDISDNPVFLETSALGSGNSLYFCDYVLDLAQNIIEDTQTDLIIKTTLNPSMQTRGEQVIKNYLAHHGEKLNIKQSALVALSKDGSILSMVGGKNYRESPFNRATMSHRQSGSAFKLFVYLNAIEQNNLNEYSKVIDAPINIGKWHPKNYTRNYLGEIRLKEAFAKSINTVAVRLTENAGRGNLIRLAKKLGINANMSPHPSISLGIAEVSLLDLTSSFAVINNNGRRTIPYAITEIKNPKGKLLFKKTHNQETQVISSNTNHIMKSLLKEVIDNGTGGAAKINHKSTYGKTGTTQNYKDAWFIGFDDQVTCGIWVGNDDNKPMNKVTGGGAPAIIWQEFMR</sequence>
<dbReference type="GO" id="GO:0030288">
    <property type="term" value="C:outer membrane-bounded periplasmic space"/>
    <property type="evidence" value="ECO:0007669"/>
    <property type="project" value="TreeGrafter"/>
</dbReference>
<evidence type="ECO:0000259" key="13">
    <source>
        <dbReference type="Pfam" id="PF00912"/>
    </source>
</evidence>
<dbReference type="PATRIC" id="fig|1607817.3.peg.120"/>
<feature type="domain" description="Penicillin-binding protein transpeptidase" evidence="12">
    <location>
        <begin position="156"/>
        <end position="388"/>
    </location>
</feature>
<dbReference type="EMBL" id="JYHA01000023">
    <property type="protein sequence ID" value="KKB96810.1"/>
    <property type="molecule type" value="Genomic_DNA"/>
</dbReference>
<gene>
    <name evidence="14" type="primary">pbpG</name>
    <name evidence="14" type="ORF">SZ25_00120</name>
</gene>
<dbReference type="PANTHER" id="PTHR32282">
    <property type="entry name" value="BINDING PROTEIN TRANSPEPTIDASE, PUTATIVE-RELATED"/>
    <property type="match status" value="1"/>
</dbReference>
<proteinExistence type="inferred from homology"/>
<reference evidence="14 15" key="1">
    <citation type="submission" date="2015-02" db="EMBL/GenBank/DDBJ databases">
        <title>Single cell genomics of a rare environmental alphaproteobacterium provides unique insights into Rickettsiaceae evolution.</title>
        <authorList>
            <person name="Martijn J."/>
            <person name="Schulz F."/>
            <person name="Zaremba-Niedzwiedzka K."/>
            <person name="Viklund J."/>
            <person name="Stepanauskas R."/>
            <person name="Andersson S.G.E."/>
            <person name="Horn M."/>
            <person name="Guy L."/>
            <person name="Ettema T.J.G."/>
        </authorList>
    </citation>
    <scope>NUCLEOTIDE SEQUENCE [LARGE SCALE GENOMIC DNA]</scope>
    <source>
        <strain evidence="14 15">SCGC AAA041-L04</strain>
    </source>
</reference>
<keyword evidence="7" id="KW-0808">Transferase</keyword>
<evidence type="ECO:0000256" key="6">
    <source>
        <dbReference type="ARBA" id="ARBA00022676"/>
    </source>
</evidence>
<keyword evidence="4" id="KW-0121">Carboxypeptidase</keyword>
<keyword evidence="15" id="KW-1185">Reference proteome</keyword>
<evidence type="ECO:0000256" key="7">
    <source>
        <dbReference type="ARBA" id="ARBA00022679"/>
    </source>
</evidence>
<evidence type="ECO:0000256" key="11">
    <source>
        <dbReference type="ARBA" id="ARBA00049902"/>
    </source>
</evidence>
<keyword evidence="9" id="KW-0511">Multifunctional enzyme</keyword>
<evidence type="ECO:0000256" key="5">
    <source>
        <dbReference type="ARBA" id="ARBA00022670"/>
    </source>
</evidence>
<dbReference type="InterPro" id="IPR012338">
    <property type="entry name" value="Beta-lactam/transpept-like"/>
</dbReference>
<comment type="pathway">
    <text evidence="1">Cell wall biogenesis; peptidoglycan biosynthesis.</text>
</comment>
<evidence type="ECO:0000256" key="9">
    <source>
        <dbReference type="ARBA" id="ARBA00023268"/>
    </source>
</evidence>
<dbReference type="GO" id="GO:0008955">
    <property type="term" value="F:peptidoglycan glycosyltransferase activity"/>
    <property type="evidence" value="ECO:0007669"/>
    <property type="project" value="UniProtKB-EC"/>
</dbReference>
<evidence type="ECO:0000256" key="4">
    <source>
        <dbReference type="ARBA" id="ARBA00022645"/>
    </source>
</evidence>
<dbReference type="InterPro" id="IPR001460">
    <property type="entry name" value="PCN-bd_Tpept"/>
</dbReference>
<organism evidence="14 15">
    <name type="scientific">Candidatus Arcanibacter lacustris</name>
    <dbReference type="NCBI Taxonomy" id="1607817"/>
    <lineage>
        <taxon>Bacteria</taxon>
        <taxon>Pseudomonadati</taxon>
        <taxon>Pseudomonadota</taxon>
        <taxon>Alphaproteobacteria</taxon>
        <taxon>Rickettsiales</taxon>
        <taxon>Candidatus Arcanibacter</taxon>
    </lineage>
</organism>
<keyword evidence="5" id="KW-0645">Protease</keyword>
<comment type="caution">
    <text evidence="14">The sequence shown here is derived from an EMBL/GenBank/DDBJ whole genome shotgun (WGS) entry which is preliminary data.</text>
</comment>
<dbReference type="InterPro" id="IPR036950">
    <property type="entry name" value="PBP_transglycosylase"/>
</dbReference>
<dbReference type="InterPro" id="IPR023346">
    <property type="entry name" value="Lysozyme-like_dom_sf"/>
</dbReference>
<dbReference type="AlphaFoldDB" id="A0A0F5MPW3"/>
<evidence type="ECO:0000256" key="1">
    <source>
        <dbReference type="ARBA" id="ARBA00004752"/>
    </source>
</evidence>
<evidence type="ECO:0000313" key="15">
    <source>
        <dbReference type="Proteomes" id="UP000033358"/>
    </source>
</evidence>
<evidence type="ECO:0000256" key="3">
    <source>
        <dbReference type="ARBA" id="ARBA00007739"/>
    </source>
</evidence>
<evidence type="ECO:0000256" key="2">
    <source>
        <dbReference type="ARBA" id="ARBA00007090"/>
    </source>
</evidence>
<dbReference type="Pfam" id="PF00905">
    <property type="entry name" value="Transpeptidase"/>
    <property type="match status" value="1"/>
</dbReference>
<dbReference type="InterPro" id="IPR001264">
    <property type="entry name" value="Glyco_trans_51"/>
</dbReference>
<keyword evidence="6" id="KW-0328">Glycosyltransferase</keyword>
<dbReference type="GO" id="GO:0004180">
    <property type="term" value="F:carboxypeptidase activity"/>
    <property type="evidence" value="ECO:0007669"/>
    <property type="project" value="UniProtKB-KW"/>
</dbReference>
<feature type="domain" description="Glycosyl transferase family 51" evidence="13">
    <location>
        <begin position="1"/>
        <end position="68"/>
    </location>
</feature>
<dbReference type="PANTHER" id="PTHR32282:SF33">
    <property type="entry name" value="PEPTIDOGLYCAN GLYCOSYLTRANSFERASE"/>
    <property type="match status" value="1"/>
</dbReference>
<dbReference type="GO" id="GO:0008658">
    <property type="term" value="F:penicillin binding"/>
    <property type="evidence" value="ECO:0007669"/>
    <property type="project" value="InterPro"/>
</dbReference>
<comment type="similarity">
    <text evidence="3">In the N-terminal section; belongs to the glycosyltransferase 51 family.</text>
</comment>
<dbReference type="GO" id="GO:0009252">
    <property type="term" value="P:peptidoglycan biosynthetic process"/>
    <property type="evidence" value="ECO:0007669"/>
    <property type="project" value="UniProtKB-UniPathway"/>
</dbReference>
<dbReference type="Pfam" id="PF00912">
    <property type="entry name" value="Transgly"/>
    <property type="match status" value="1"/>
</dbReference>
<dbReference type="Proteomes" id="UP000033358">
    <property type="component" value="Unassembled WGS sequence"/>
</dbReference>
<accession>A0A0F5MPW3</accession>
<evidence type="ECO:0000259" key="12">
    <source>
        <dbReference type="Pfam" id="PF00905"/>
    </source>
</evidence>